<accession>A0A8J5HSG2</accession>
<sequence length="426" mass="47495">MESFDANNYLPPHKRLLAELRRENSEFDYLPPVPFVSGDLGARLRDIINSPDSTPEKILEVSESVALAATEIAVVARKTAIEKAAAATKAKSDAKDALLFLDSITMNRKCRKVCSNKIKMRKKHIPIKLLYKTYHPSGSLVTHEELTRKMHHAMNSSSIISNHREKLIQNSGQEVPCNSEDVYNETAHDCNVESITSNYSEGKTVVCSKADNFEEEEDFCHRMKKQQNELFRSVAGSRKVRVKQKKLLLSQCNLRDIVEPPKKISPSENLSSFKKESNLDSAESNMSSDDTKVVPDGGVSMKITSAWKCKKIRALENVSWIANCDLGDVLGRYPCLNLGNQSKQVKESFSIIFGKLLGFHGQLSRDGRAPVRLRRHRGGEEPRRGERGVRVLAGCSQPERSQLGFSQAARGERGGVLVGGRLQLGF</sequence>
<reference evidence="2 3" key="1">
    <citation type="submission" date="2020-08" db="EMBL/GenBank/DDBJ databases">
        <title>Plant Genome Project.</title>
        <authorList>
            <person name="Zhang R.-G."/>
        </authorList>
    </citation>
    <scope>NUCLEOTIDE SEQUENCE [LARGE SCALE GENOMIC DNA]</scope>
    <source>
        <tissue evidence="2">Rhizome</tissue>
    </source>
</reference>
<evidence type="ECO:0000256" key="1">
    <source>
        <dbReference type="SAM" id="MobiDB-lite"/>
    </source>
</evidence>
<dbReference type="PANTHER" id="PTHR35477">
    <property type="entry name" value="OS06G0728500 PROTEIN"/>
    <property type="match status" value="1"/>
</dbReference>
<comment type="caution">
    <text evidence="2">The sequence shown here is derived from an EMBL/GenBank/DDBJ whole genome shotgun (WGS) entry which is preliminary data.</text>
</comment>
<dbReference type="Proteomes" id="UP000734854">
    <property type="component" value="Unassembled WGS sequence"/>
</dbReference>
<feature type="compositionally biased region" description="Polar residues" evidence="1">
    <location>
        <begin position="279"/>
        <end position="288"/>
    </location>
</feature>
<keyword evidence="3" id="KW-1185">Reference proteome</keyword>
<organism evidence="2 3">
    <name type="scientific">Zingiber officinale</name>
    <name type="common">Ginger</name>
    <name type="synonym">Amomum zingiber</name>
    <dbReference type="NCBI Taxonomy" id="94328"/>
    <lineage>
        <taxon>Eukaryota</taxon>
        <taxon>Viridiplantae</taxon>
        <taxon>Streptophyta</taxon>
        <taxon>Embryophyta</taxon>
        <taxon>Tracheophyta</taxon>
        <taxon>Spermatophyta</taxon>
        <taxon>Magnoliopsida</taxon>
        <taxon>Liliopsida</taxon>
        <taxon>Zingiberales</taxon>
        <taxon>Zingiberaceae</taxon>
        <taxon>Zingiber</taxon>
    </lineage>
</organism>
<evidence type="ECO:0000313" key="3">
    <source>
        <dbReference type="Proteomes" id="UP000734854"/>
    </source>
</evidence>
<dbReference type="EMBL" id="JACMSC010000002">
    <property type="protein sequence ID" value="KAG6532763.1"/>
    <property type="molecule type" value="Genomic_DNA"/>
</dbReference>
<name>A0A8J5HSG2_ZINOF</name>
<protein>
    <submittedName>
        <fullName evidence="2">Uncharacterized protein</fullName>
    </submittedName>
</protein>
<evidence type="ECO:0000313" key="2">
    <source>
        <dbReference type="EMBL" id="KAG6532763.1"/>
    </source>
</evidence>
<feature type="region of interest" description="Disordered" evidence="1">
    <location>
        <begin position="263"/>
        <end position="293"/>
    </location>
</feature>
<gene>
    <name evidence="2" type="ORF">ZIOFF_006613</name>
</gene>
<dbReference type="PANTHER" id="PTHR35477:SF1">
    <property type="entry name" value="OS06G0728500 PROTEIN"/>
    <property type="match status" value="1"/>
</dbReference>
<dbReference type="AlphaFoldDB" id="A0A8J5HSG2"/>
<proteinExistence type="predicted"/>